<evidence type="ECO:0000313" key="3">
    <source>
        <dbReference type="Proteomes" id="UP001558652"/>
    </source>
</evidence>
<comment type="caution">
    <text evidence="2">The sequence shown here is derived from an EMBL/GenBank/DDBJ whole genome shotgun (WGS) entry which is preliminary data.</text>
</comment>
<dbReference type="InterPro" id="IPR036682">
    <property type="entry name" value="OS_D_A10/PebIII_sf"/>
</dbReference>
<organism evidence="2 3">
    <name type="scientific">Ranatra chinensis</name>
    <dbReference type="NCBI Taxonomy" id="642074"/>
    <lineage>
        <taxon>Eukaryota</taxon>
        <taxon>Metazoa</taxon>
        <taxon>Ecdysozoa</taxon>
        <taxon>Arthropoda</taxon>
        <taxon>Hexapoda</taxon>
        <taxon>Insecta</taxon>
        <taxon>Pterygota</taxon>
        <taxon>Neoptera</taxon>
        <taxon>Paraneoptera</taxon>
        <taxon>Hemiptera</taxon>
        <taxon>Heteroptera</taxon>
        <taxon>Panheteroptera</taxon>
        <taxon>Nepomorpha</taxon>
        <taxon>Nepidae</taxon>
        <taxon>Ranatrinae</taxon>
        <taxon>Ranatra</taxon>
    </lineage>
</organism>
<dbReference type="Gene3D" id="1.10.2080.10">
    <property type="entry name" value="Insect odorant-binding protein A10/Ejaculatory bulb-specific protein 3"/>
    <property type="match status" value="1"/>
</dbReference>
<dbReference type="Proteomes" id="UP001558652">
    <property type="component" value="Unassembled WGS sequence"/>
</dbReference>
<proteinExistence type="predicted"/>
<feature type="chain" id="PRO_5044881996" evidence="1">
    <location>
        <begin position="22"/>
        <end position="133"/>
    </location>
</feature>
<evidence type="ECO:0000313" key="2">
    <source>
        <dbReference type="EMBL" id="KAL1117892.1"/>
    </source>
</evidence>
<name>A0ABD0Y333_9HEMI</name>
<gene>
    <name evidence="2" type="ORF">AAG570_004205</name>
</gene>
<dbReference type="EMBL" id="JBFDAA010000015">
    <property type="protein sequence ID" value="KAL1117892.1"/>
    <property type="molecule type" value="Genomic_DNA"/>
</dbReference>
<dbReference type="AlphaFoldDB" id="A0ABD0Y333"/>
<keyword evidence="1" id="KW-0732">Signal</keyword>
<dbReference type="SUPFAM" id="SSF100910">
    <property type="entry name" value="Chemosensory protein Csp2"/>
    <property type="match status" value="1"/>
</dbReference>
<accession>A0ABD0Y333</accession>
<protein>
    <submittedName>
        <fullName evidence="2">Uncharacterized protein</fullName>
    </submittedName>
</protein>
<feature type="signal peptide" evidence="1">
    <location>
        <begin position="1"/>
        <end position="21"/>
    </location>
</feature>
<reference evidence="2 3" key="1">
    <citation type="submission" date="2024-07" db="EMBL/GenBank/DDBJ databases">
        <title>Chromosome-level genome assembly of the water stick insect Ranatra chinensis (Heteroptera: Nepidae).</title>
        <authorList>
            <person name="Liu X."/>
        </authorList>
    </citation>
    <scope>NUCLEOTIDE SEQUENCE [LARGE SCALE GENOMIC DNA]</scope>
    <source>
        <strain evidence="2">Cailab_2021Rc</strain>
        <tissue evidence="2">Muscle</tissue>
    </source>
</reference>
<evidence type="ECO:0000256" key="1">
    <source>
        <dbReference type="SAM" id="SignalP"/>
    </source>
</evidence>
<feature type="non-terminal residue" evidence="2">
    <location>
        <position position="1"/>
    </location>
</feature>
<keyword evidence="3" id="KW-1185">Reference proteome</keyword>
<sequence>QRFSLLTWLVLVVVLCGVVAAQGGTGGILSDETLETVLNDKRYLTRQLKCALGEGPCDSVGRRLKGEYTIRHAALGFQCPLEIYSVKKCFRKSGYLRNPNHHTKPPGPQSFDRVSVSYFLQHYLNSLQLRSRQ</sequence>